<evidence type="ECO:0000256" key="4">
    <source>
        <dbReference type="ARBA" id="ARBA00022989"/>
    </source>
</evidence>
<dbReference type="STRING" id="1852522.SAMN06295960_0932"/>
<dbReference type="InterPro" id="IPR032816">
    <property type="entry name" value="VTT_dom"/>
</dbReference>
<comment type="similarity">
    <text evidence="6">Belongs to the TVP38/TMEM64 family.</text>
</comment>
<evidence type="ECO:0000259" key="7">
    <source>
        <dbReference type="Pfam" id="PF09335"/>
    </source>
</evidence>
<dbReference type="InterPro" id="IPR015414">
    <property type="entry name" value="TMEM64"/>
</dbReference>
<sequence length="251" mass="28433">MRSVVFCFSIVNENNLTLINDNSYRKKVRCEMGSKWVKIVSIGLFIALLYAVLHAEPLKSLLHVDLREIQNYAEGNTIFLLVVMLIIMIIQNVFTLIPLILVISSNITLFGFGYGFLWSWLTSVVGGVLVYLAARYWLKDFLVRLIQSRWKKEKMDQRSFAFVFIGRVFPFVPTSLINIASGASNIPLRDFVLGTLFGNLIYFFIMSLLAHGVISADGVSLLVAVGIGIVTAVLYLLYKRKKNKEQQELPL</sequence>
<feature type="transmembrane region" description="Helical" evidence="6">
    <location>
        <begin position="36"/>
        <end position="53"/>
    </location>
</feature>
<keyword evidence="2 6" id="KW-1003">Cell membrane</keyword>
<feature type="transmembrane region" description="Helical" evidence="6">
    <location>
        <begin position="191"/>
        <end position="213"/>
    </location>
</feature>
<feature type="transmembrane region" description="Helical" evidence="6">
    <location>
        <begin position="115"/>
        <end position="138"/>
    </location>
</feature>
<dbReference type="PANTHER" id="PTHR12677:SF55">
    <property type="entry name" value="UNDECAPRENYL PHOSPHATE TRANSPORTER SAOUHSC_00901-RELATED"/>
    <property type="match status" value="1"/>
</dbReference>
<keyword evidence="4 6" id="KW-1133">Transmembrane helix</keyword>
<dbReference type="AlphaFoldDB" id="A0A1X7IXJ4"/>
<evidence type="ECO:0000256" key="6">
    <source>
        <dbReference type="RuleBase" id="RU366058"/>
    </source>
</evidence>
<evidence type="ECO:0000256" key="3">
    <source>
        <dbReference type="ARBA" id="ARBA00022692"/>
    </source>
</evidence>
<keyword evidence="3 6" id="KW-0812">Transmembrane</keyword>
<dbReference type="Proteomes" id="UP000193834">
    <property type="component" value="Unassembled WGS sequence"/>
</dbReference>
<evidence type="ECO:0000313" key="9">
    <source>
        <dbReference type="Proteomes" id="UP000193834"/>
    </source>
</evidence>
<proteinExistence type="inferred from homology"/>
<gene>
    <name evidence="8" type="ORF">SAMN06295960_0932</name>
</gene>
<evidence type="ECO:0000256" key="5">
    <source>
        <dbReference type="ARBA" id="ARBA00023136"/>
    </source>
</evidence>
<comment type="subcellular location">
    <subcellularLocation>
        <location evidence="1 6">Cell membrane</location>
        <topology evidence="1 6">Multi-pass membrane protein</topology>
    </subcellularLocation>
</comment>
<dbReference type="NCBIfam" id="TIGR01167">
    <property type="entry name" value="LPXTG_anchor"/>
    <property type="match status" value="1"/>
</dbReference>
<name>A0A1X7IXJ4_9BACL</name>
<evidence type="ECO:0000256" key="1">
    <source>
        <dbReference type="ARBA" id="ARBA00004651"/>
    </source>
</evidence>
<keyword evidence="9" id="KW-1185">Reference proteome</keyword>
<dbReference type="PANTHER" id="PTHR12677">
    <property type="entry name" value="GOLGI APPARATUS MEMBRANE PROTEIN TVP38-RELATED"/>
    <property type="match status" value="1"/>
</dbReference>
<feature type="transmembrane region" description="Helical" evidence="6">
    <location>
        <begin position="78"/>
        <end position="103"/>
    </location>
</feature>
<reference evidence="8 9" key="1">
    <citation type="submission" date="2017-04" db="EMBL/GenBank/DDBJ databases">
        <authorList>
            <person name="Afonso C.L."/>
            <person name="Miller P.J."/>
            <person name="Scott M.A."/>
            <person name="Spackman E."/>
            <person name="Goraichik I."/>
            <person name="Dimitrov K.M."/>
            <person name="Suarez D.L."/>
            <person name="Swayne D.E."/>
        </authorList>
    </citation>
    <scope>NUCLEOTIDE SEQUENCE [LARGE SCALE GENOMIC DNA]</scope>
    <source>
        <strain evidence="8 9">11</strain>
    </source>
</reference>
<accession>A0A1X7IXJ4</accession>
<feature type="domain" description="VTT" evidence="7">
    <location>
        <begin position="105"/>
        <end position="209"/>
    </location>
</feature>
<organism evidence="8 9">
    <name type="scientific">Paenibacillus aquistagni</name>
    <dbReference type="NCBI Taxonomy" id="1852522"/>
    <lineage>
        <taxon>Bacteria</taxon>
        <taxon>Bacillati</taxon>
        <taxon>Bacillota</taxon>
        <taxon>Bacilli</taxon>
        <taxon>Bacillales</taxon>
        <taxon>Paenibacillaceae</taxon>
        <taxon>Paenibacillus</taxon>
    </lineage>
</organism>
<dbReference type="Pfam" id="PF09335">
    <property type="entry name" value="VTT_dom"/>
    <property type="match status" value="1"/>
</dbReference>
<dbReference type="GO" id="GO:0005886">
    <property type="term" value="C:plasma membrane"/>
    <property type="evidence" value="ECO:0007669"/>
    <property type="project" value="UniProtKB-SubCell"/>
</dbReference>
<feature type="transmembrane region" description="Helical" evidence="6">
    <location>
        <begin position="219"/>
        <end position="238"/>
    </location>
</feature>
<evidence type="ECO:0000256" key="2">
    <source>
        <dbReference type="ARBA" id="ARBA00022475"/>
    </source>
</evidence>
<feature type="transmembrane region" description="Helical" evidence="6">
    <location>
        <begin position="158"/>
        <end position="179"/>
    </location>
</feature>
<keyword evidence="5 6" id="KW-0472">Membrane</keyword>
<dbReference type="OrthoDB" id="9812980at2"/>
<dbReference type="EMBL" id="FXAZ01000001">
    <property type="protein sequence ID" value="SMG19641.1"/>
    <property type="molecule type" value="Genomic_DNA"/>
</dbReference>
<evidence type="ECO:0000313" key="8">
    <source>
        <dbReference type="EMBL" id="SMG19641.1"/>
    </source>
</evidence>
<protein>
    <recommendedName>
        <fullName evidence="6">TVP38/TMEM64 family membrane protein</fullName>
    </recommendedName>
</protein>